<dbReference type="EMBL" id="LATX01002123">
    <property type="protein sequence ID" value="KTB33952.1"/>
    <property type="molecule type" value="Genomic_DNA"/>
</dbReference>
<dbReference type="Pfam" id="PF17682">
    <property type="entry name" value="Tau95_N"/>
    <property type="match status" value="1"/>
</dbReference>
<evidence type="ECO:0008006" key="10">
    <source>
        <dbReference type="Google" id="ProtNLM"/>
    </source>
</evidence>
<gene>
    <name evidence="8" type="ORF">WG66_13378</name>
</gene>
<comment type="caution">
    <text evidence="8">The sequence shown here is derived from an EMBL/GenBank/DDBJ whole genome shotgun (WGS) entry which is preliminary data.</text>
</comment>
<dbReference type="eggNOG" id="KOG2473">
    <property type="taxonomic scope" value="Eukaryota"/>
</dbReference>
<dbReference type="PANTHER" id="PTHR13230">
    <property type="entry name" value="GENERAL TRANSCRIPTION FACTOR IIIC, POLYPEPTIDE 5"/>
    <property type="match status" value="1"/>
</dbReference>
<dbReference type="GO" id="GO:0001002">
    <property type="term" value="F:RNA polymerase III type 1 promoter sequence-specific DNA binding"/>
    <property type="evidence" value="ECO:0007669"/>
    <property type="project" value="TreeGrafter"/>
</dbReference>
<dbReference type="AlphaFoldDB" id="A0A0W0FC86"/>
<evidence type="ECO:0000256" key="4">
    <source>
        <dbReference type="ARBA" id="ARBA00023242"/>
    </source>
</evidence>
<feature type="domain" description="Transcription factor IIIC subunit 5 HTH" evidence="6">
    <location>
        <begin position="249"/>
        <end position="405"/>
    </location>
</feature>
<evidence type="ECO:0000256" key="1">
    <source>
        <dbReference type="ARBA" id="ARBA00004123"/>
    </source>
</evidence>
<comment type="subcellular location">
    <subcellularLocation>
        <location evidence="1">Nucleus</location>
    </subcellularLocation>
</comment>
<name>A0A0W0FC86_MONRR</name>
<dbReference type="InterPro" id="IPR042536">
    <property type="entry name" value="TFIIIC_tauA_Sfc1"/>
</dbReference>
<proteinExistence type="predicted"/>
<evidence type="ECO:0000313" key="8">
    <source>
        <dbReference type="EMBL" id="KTB33952.1"/>
    </source>
</evidence>
<sequence length="575" mass="65247">MSFQPIASSSTFHFPTSAVPEPNSAHLARQQPLPTTSFYSVEYPGYVRESSVPLAIQNLGGPSSLETAFRRGASKPESVVELKLRPDNPFAHAVPGEVVPTNSIVLKVTRRRRKRVANGSNAGNEDVSQVVGEYKAEPIGVLSKTVRFRSMVDFQFQPDTSDPISELRSAMDNMNVEKLRSYKIPPEKEDYVVPSEVPMPASTSDHGVDMDIDPQLIAEDERARTANNIREQQEQEQEMQVLMKSNLRLFPPPLFSRQTISQAYNYKSNPASMESAIIDEQTGEEKKRLINRMRWKGYGPATITFTDPTVPDRPPKNVEDARNQVNPEIVQRIQALFKDRPIWTRMSLFNQVSPAVAREVHNSKIILPLVCYVFQDGPWRDTLVRFSFDPRKHPEARFYQRLYFRNANHPISRPSILTRRQERAAATGPLDLTDSEERRMSHIFDGQTLTKETAAFQLCDITDPMLKEMIESGDDLRDTCDASERDGWYSTHAFERIKLVLRLKFFSLLDGRIATDEECEAALEANENSSAKPAHPTITKQRVGKHNMAKGAMRPEEAAAFRLRATLEREKKTTR</sequence>
<evidence type="ECO:0000259" key="7">
    <source>
        <dbReference type="Pfam" id="PF17682"/>
    </source>
</evidence>
<dbReference type="GO" id="GO:0005634">
    <property type="term" value="C:nucleus"/>
    <property type="evidence" value="ECO:0007669"/>
    <property type="project" value="UniProtKB-SubCell"/>
</dbReference>
<protein>
    <recommendedName>
        <fullName evidence="10">Rna polymerase iii transcription factor</fullName>
    </recommendedName>
</protein>
<dbReference type="GO" id="GO:0006384">
    <property type="term" value="P:transcription initiation at RNA polymerase III promoter"/>
    <property type="evidence" value="ECO:0007669"/>
    <property type="project" value="InterPro"/>
</dbReference>
<feature type="domain" description="Transcription factor IIIC subunit Tfc1/Sfc1 triple barrel" evidence="7">
    <location>
        <begin position="39"/>
        <end position="156"/>
    </location>
</feature>
<keyword evidence="2" id="KW-0238">DNA-binding</keyword>
<evidence type="ECO:0000256" key="5">
    <source>
        <dbReference type="SAM" id="MobiDB-lite"/>
    </source>
</evidence>
<dbReference type="Gene3D" id="3.30.200.160">
    <property type="entry name" value="TFIIIC, subcomplex tauA, subunit Sfc1, barrel domain"/>
    <property type="match status" value="1"/>
</dbReference>
<dbReference type="InterPro" id="IPR040454">
    <property type="entry name" value="TF_IIIC_Tfc1/Sfc1"/>
</dbReference>
<accession>A0A0W0FC86</accession>
<keyword evidence="4" id="KW-0539">Nucleus</keyword>
<dbReference type="Pfam" id="PF09734">
    <property type="entry name" value="Tau95"/>
    <property type="match status" value="1"/>
</dbReference>
<dbReference type="GO" id="GO:0000127">
    <property type="term" value="C:transcription factor TFIIIC complex"/>
    <property type="evidence" value="ECO:0007669"/>
    <property type="project" value="InterPro"/>
</dbReference>
<feature type="region of interest" description="Disordered" evidence="5">
    <location>
        <begin position="525"/>
        <end position="555"/>
    </location>
</feature>
<dbReference type="PANTHER" id="PTHR13230:SF5">
    <property type="entry name" value="GENERAL TRANSCRIPTION FACTOR 3C POLYPEPTIDE 5"/>
    <property type="match status" value="1"/>
</dbReference>
<reference evidence="8 9" key="1">
    <citation type="submission" date="2015-12" db="EMBL/GenBank/DDBJ databases">
        <title>Draft genome sequence of Moniliophthora roreri, the causal agent of frosty pod rot of cacao.</title>
        <authorList>
            <person name="Aime M.C."/>
            <person name="Diaz-Valderrama J.R."/>
            <person name="Kijpornyongpan T."/>
            <person name="Phillips-Mora W."/>
        </authorList>
    </citation>
    <scope>NUCLEOTIDE SEQUENCE [LARGE SCALE GENOMIC DNA]</scope>
    <source>
        <strain evidence="8 9">MCA 2952</strain>
    </source>
</reference>
<organism evidence="8 9">
    <name type="scientific">Moniliophthora roreri</name>
    <name type="common">Frosty pod rot fungus</name>
    <name type="synonym">Monilia roreri</name>
    <dbReference type="NCBI Taxonomy" id="221103"/>
    <lineage>
        <taxon>Eukaryota</taxon>
        <taxon>Fungi</taxon>
        <taxon>Dikarya</taxon>
        <taxon>Basidiomycota</taxon>
        <taxon>Agaricomycotina</taxon>
        <taxon>Agaricomycetes</taxon>
        <taxon>Agaricomycetidae</taxon>
        <taxon>Agaricales</taxon>
        <taxon>Marasmiineae</taxon>
        <taxon>Marasmiaceae</taxon>
        <taxon>Moniliophthora</taxon>
    </lineage>
</organism>
<evidence type="ECO:0000313" key="9">
    <source>
        <dbReference type="Proteomes" id="UP000054988"/>
    </source>
</evidence>
<evidence type="ECO:0000259" key="6">
    <source>
        <dbReference type="Pfam" id="PF09734"/>
    </source>
</evidence>
<keyword evidence="3" id="KW-0804">Transcription</keyword>
<dbReference type="InterPro" id="IPR041499">
    <property type="entry name" value="Tfc1/Sfc1_N"/>
</dbReference>
<dbReference type="Proteomes" id="UP000054988">
    <property type="component" value="Unassembled WGS sequence"/>
</dbReference>
<dbReference type="InterPro" id="IPR019136">
    <property type="entry name" value="TF_IIIC_su-5_HTH"/>
</dbReference>
<feature type="compositionally biased region" description="Polar residues" evidence="5">
    <location>
        <begin position="1"/>
        <end position="14"/>
    </location>
</feature>
<evidence type="ECO:0000256" key="2">
    <source>
        <dbReference type="ARBA" id="ARBA00023125"/>
    </source>
</evidence>
<feature type="region of interest" description="Disordered" evidence="5">
    <location>
        <begin position="1"/>
        <end position="28"/>
    </location>
</feature>
<evidence type="ECO:0000256" key="3">
    <source>
        <dbReference type="ARBA" id="ARBA00023163"/>
    </source>
</evidence>
<dbReference type="GO" id="GO:0001003">
    <property type="term" value="F:RNA polymerase III type 2 promoter sequence-specific DNA binding"/>
    <property type="evidence" value="ECO:0007669"/>
    <property type="project" value="TreeGrafter"/>
</dbReference>